<reference evidence="1 2" key="1">
    <citation type="submission" date="2018-08" db="EMBL/GenBank/DDBJ databases">
        <title>A genome reference for cultivated species of the human gut microbiota.</title>
        <authorList>
            <person name="Zou Y."/>
            <person name="Xue W."/>
            <person name="Luo G."/>
        </authorList>
    </citation>
    <scope>NUCLEOTIDE SEQUENCE [LARGE SCALE GENOMIC DNA]</scope>
    <source>
        <strain evidence="1 2">AF24-29LB</strain>
    </source>
</reference>
<dbReference type="RefSeq" id="WP_122139693.1">
    <property type="nucleotide sequence ID" value="NZ_CAXYLJ010000021.1"/>
</dbReference>
<name>A0A412FB13_9BACE</name>
<sequence>MKMEFKLLLTLLFAIFFVGCKSYEEVNNLKLYDFEDYINKEIKVYEVKEWLYPILDSVIMKTEEVLACQKFENEITFSFEIDFNGSMNSVDLVISVEDSLDSFNHALWTDAVFYYKEYKFYCGRTFLDSFFKKADKSISLTCVNPKKYRWDIPRRSEHKLEWFYCIEMRDD</sequence>
<dbReference type="PROSITE" id="PS51257">
    <property type="entry name" value="PROKAR_LIPOPROTEIN"/>
    <property type="match status" value="1"/>
</dbReference>
<dbReference type="AlphaFoldDB" id="A0A412FB13"/>
<comment type="caution">
    <text evidence="1">The sequence shown here is derived from an EMBL/GenBank/DDBJ whole genome shotgun (WGS) entry which is preliminary data.</text>
</comment>
<dbReference type="Proteomes" id="UP000284205">
    <property type="component" value="Unassembled WGS sequence"/>
</dbReference>
<evidence type="ECO:0000313" key="2">
    <source>
        <dbReference type="Proteomes" id="UP000284205"/>
    </source>
</evidence>
<gene>
    <name evidence="1" type="ORF">DWY26_23210</name>
</gene>
<evidence type="ECO:0000313" key="1">
    <source>
        <dbReference type="EMBL" id="RGR63820.1"/>
    </source>
</evidence>
<evidence type="ECO:0008006" key="3">
    <source>
        <dbReference type="Google" id="ProtNLM"/>
    </source>
</evidence>
<proteinExistence type="predicted"/>
<organism evidence="1 2">
    <name type="scientific">Bacteroides caccae</name>
    <dbReference type="NCBI Taxonomy" id="47678"/>
    <lineage>
        <taxon>Bacteria</taxon>
        <taxon>Pseudomonadati</taxon>
        <taxon>Bacteroidota</taxon>
        <taxon>Bacteroidia</taxon>
        <taxon>Bacteroidales</taxon>
        <taxon>Bacteroidaceae</taxon>
        <taxon>Bacteroides</taxon>
    </lineage>
</organism>
<protein>
    <recommendedName>
        <fullName evidence="3">Lipoprotein</fullName>
    </recommendedName>
</protein>
<dbReference type="EMBL" id="QRUO01000065">
    <property type="protein sequence ID" value="RGR63820.1"/>
    <property type="molecule type" value="Genomic_DNA"/>
</dbReference>
<accession>A0A412FB13</accession>